<protein>
    <submittedName>
        <fullName evidence="2">Uncharacterized protein</fullName>
    </submittedName>
</protein>
<dbReference type="AlphaFoldDB" id="A0A0V0T3L2"/>
<reference evidence="2 3" key="1">
    <citation type="submission" date="2015-01" db="EMBL/GenBank/DDBJ databases">
        <title>Evolution of Trichinella species and genotypes.</title>
        <authorList>
            <person name="Korhonen P.K."/>
            <person name="Edoardo P."/>
            <person name="Giuseppe L.R."/>
            <person name="Gasser R.B."/>
        </authorList>
    </citation>
    <scope>NUCLEOTIDE SEQUENCE [LARGE SCALE GENOMIC DNA]</scope>
    <source>
        <strain evidence="2">ISS417</strain>
    </source>
</reference>
<evidence type="ECO:0000313" key="2">
    <source>
        <dbReference type="EMBL" id="KRX33560.1"/>
    </source>
</evidence>
<sequence length="119" mass="13100">MQGKCSWFRLLFYKKEIMTDKCLQERGSLQQGKATPADKLQATPSGMPQATLPGMPQATLPGMPQATLPGMPQATPPAIFFQISKIFNFSNNLPQATPRATPQAIFEKNFALGPCLRQF</sequence>
<dbReference type="OrthoDB" id="5933288at2759"/>
<comment type="caution">
    <text evidence="2">The sequence shown here is derived from an EMBL/GenBank/DDBJ whole genome shotgun (WGS) entry which is preliminary data.</text>
</comment>
<dbReference type="Proteomes" id="UP000055048">
    <property type="component" value="Unassembled WGS sequence"/>
</dbReference>
<gene>
    <name evidence="2" type="ORF">T05_1671</name>
</gene>
<keyword evidence="3" id="KW-1185">Reference proteome</keyword>
<dbReference type="EMBL" id="JYDJ01000767">
    <property type="protein sequence ID" value="KRX33560.1"/>
    <property type="molecule type" value="Genomic_DNA"/>
</dbReference>
<evidence type="ECO:0000313" key="3">
    <source>
        <dbReference type="Proteomes" id="UP000055048"/>
    </source>
</evidence>
<organism evidence="2 3">
    <name type="scientific">Trichinella murrelli</name>
    <dbReference type="NCBI Taxonomy" id="144512"/>
    <lineage>
        <taxon>Eukaryota</taxon>
        <taxon>Metazoa</taxon>
        <taxon>Ecdysozoa</taxon>
        <taxon>Nematoda</taxon>
        <taxon>Enoplea</taxon>
        <taxon>Dorylaimia</taxon>
        <taxon>Trichinellida</taxon>
        <taxon>Trichinellidae</taxon>
        <taxon>Trichinella</taxon>
    </lineage>
</organism>
<feature type="region of interest" description="Disordered" evidence="1">
    <location>
        <begin position="27"/>
        <end position="71"/>
    </location>
</feature>
<accession>A0A0V0T3L2</accession>
<evidence type="ECO:0000256" key="1">
    <source>
        <dbReference type="SAM" id="MobiDB-lite"/>
    </source>
</evidence>
<proteinExistence type="predicted"/>
<name>A0A0V0T3L2_9BILA</name>